<dbReference type="GO" id="GO:0045504">
    <property type="term" value="F:dynein heavy chain binding"/>
    <property type="evidence" value="ECO:0007669"/>
    <property type="project" value="TreeGrafter"/>
</dbReference>
<dbReference type="EMBL" id="SKCS01000145">
    <property type="protein sequence ID" value="TNN15605.1"/>
    <property type="molecule type" value="Genomic_DNA"/>
</dbReference>
<dbReference type="InterPro" id="IPR015943">
    <property type="entry name" value="WD40/YVTN_repeat-like_dom_sf"/>
</dbReference>
<dbReference type="Gene3D" id="2.130.10.10">
    <property type="entry name" value="YVTN repeat-like/Quinoprotein amine dehydrogenase"/>
    <property type="match status" value="2"/>
</dbReference>
<organism evidence="6 7">
    <name type="scientific">Schistosoma japonicum</name>
    <name type="common">Blood fluke</name>
    <dbReference type="NCBI Taxonomy" id="6182"/>
    <lineage>
        <taxon>Eukaryota</taxon>
        <taxon>Metazoa</taxon>
        <taxon>Spiralia</taxon>
        <taxon>Lophotrochozoa</taxon>
        <taxon>Platyhelminthes</taxon>
        <taxon>Trematoda</taxon>
        <taxon>Digenea</taxon>
        <taxon>Strigeidida</taxon>
        <taxon>Schistosomatoidea</taxon>
        <taxon>Schistosomatidae</taxon>
        <taxon>Schistosoma</taxon>
    </lineage>
</organism>
<evidence type="ECO:0000256" key="1">
    <source>
        <dbReference type="ARBA" id="ARBA00004496"/>
    </source>
</evidence>
<dbReference type="GO" id="GO:0042073">
    <property type="term" value="P:intraciliary transport"/>
    <property type="evidence" value="ECO:0007669"/>
    <property type="project" value="TreeGrafter"/>
</dbReference>
<dbReference type="GO" id="GO:0045503">
    <property type="term" value="F:dynein light chain binding"/>
    <property type="evidence" value="ECO:0007669"/>
    <property type="project" value="TreeGrafter"/>
</dbReference>
<dbReference type="GO" id="GO:0005868">
    <property type="term" value="C:cytoplasmic dynein complex"/>
    <property type="evidence" value="ECO:0007669"/>
    <property type="project" value="TreeGrafter"/>
</dbReference>
<keyword evidence="3 5" id="KW-0853">WD repeat</keyword>
<evidence type="ECO:0000256" key="3">
    <source>
        <dbReference type="ARBA" id="ARBA00022574"/>
    </source>
</evidence>
<dbReference type="InterPro" id="IPR001680">
    <property type="entry name" value="WD40_rpt"/>
</dbReference>
<dbReference type="OrthoDB" id="445052at2759"/>
<dbReference type="STRING" id="6182.A0A4Z2DGP1"/>
<dbReference type="GO" id="GO:0097014">
    <property type="term" value="C:ciliary plasm"/>
    <property type="evidence" value="ECO:0007669"/>
    <property type="project" value="TreeGrafter"/>
</dbReference>
<keyword evidence="7" id="KW-1185">Reference proteome</keyword>
<gene>
    <name evidence="6" type="ORF">EWB00_001185</name>
</gene>
<evidence type="ECO:0000313" key="7">
    <source>
        <dbReference type="Proteomes" id="UP000311919"/>
    </source>
</evidence>
<dbReference type="PANTHER" id="PTHR12442">
    <property type="entry name" value="DYNEIN INTERMEDIATE CHAIN"/>
    <property type="match status" value="1"/>
</dbReference>
<dbReference type="SUPFAM" id="SSF50978">
    <property type="entry name" value="WD40 repeat-like"/>
    <property type="match status" value="1"/>
</dbReference>
<dbReference type="Proteomes" id="UP000311919">
    <property type="component" value="Unassembled WGS sequence"/>
</dbReference>
<evidence type="ECO:0000313" key="6">
    <source>
        <dbReference type="EMBL" id="TNN15605.1"/>
    </source>
</evidence>
<dbReference type="InterPro" id="IPR036322">
    <property type="entry name" value="WD40_repeat_dom_sf"/>
</dbReference>
<evidence type="ECO:0000256" key="4">
    <source>
        <dbReference type="ARBA" id="ARBA00022737"/>
    </source>
</evidence>
<dbReference type="AlphaFoldDB" id="A0A4Z2DGP1"/>
<evidence type="ECO:0000256" key="5">
    <source>
        <dbReference type="PROSITE-ProRule" id="PRU00221"/>
    </source>
</evidence>
<comment type="caution">
    <text evidence="6">The sequence shown here is derived from an EMBL/GenBank/DDBJ whole genome shotgun (WGS) entry which is preliminary data.</text>
</comment>
<comment type="subcellular location">
    <subcellularLocation>
        <location evidence="1">Cytoplasm</location>
    </subcellularLocation>
</comment>
<proteinExistence type="predicted"/>
<evidence type="ECO:0000256" key="2">
    <source>
        <dbReference type="ARBA" id="ARBA00022490"/>
    </source>
</evidence>
<name>A0A4Z2DGP1_SCHJA</name>
<feature type="repeat" description="WD" evidence="5">
    <location>
        <begin position="521"/>
        <end position="538"/>
    </location>
</feature>
<dbReference type="InterPro" id="IPR050687">
    <property type="entry name" value="Dynein_IC"/>
</dbReference>
<reference evidence="6 7" key="1">
    <citation type="submission" date="2019-03" db="EMBL/GenBank/DDBJ databases">
        <title>An improved genome assembly of the fluke Schistosoma japonicum.</title>
        <authorList>
            <person name="Hu W."/>
            <person name="Luo F."/>
            <person name="Yin M."/>
            <person name="Mo X."/>
            <person name="Sun C."/>
            <person name="Wu Q."/>
            <person name="Zhu B."/>
            <person name="Xiang M."/>
            <person name="Wang J."/>
            <person name="Wang Y."/>
            <person name="Zhang T."/>
            <person name="Xu B."/>
            <person name="Zheng H."/>
            <person name="Feng Z."/>
        </authorList>
    </citation>
    <scope>NUCLEOTIDE SEQUENCE [LARGE SCALE GENOMIC DNA]</scope>
    <source>
        <strain evidence="6">HuSjv2</strain>
        <tissue evidence="6">Worms</tissue>
    </source>
</reference>
<keyword evidence="4" id="KW-0677">Repeat</keyword>
<dbReference type="SMART" id="SM00320">
    <property type="entry name" value="WD40"/>
    <property type="match status" value="6"/>
</dbReference>
<protein>
    <submittedName>
        <fullName evidence="6">WD repeat-containing protein isoform 2</fullName>
    </submittedName>
</protein>
<keyword evidence="2" id="KW-0963">Cytoplasm</keyword>
<accession>A0A4Z2DGP1</accession>
<dbReference type="PANTHER" id="PTHR12442:SF26">
    <property type="entry name" value="CYTOPLASMIC DYNEIN 2 INTERMEDIATE CHAIN 2"/>
    <property type="match status" value="1"/>
</dbReference>
<sequence length="554" mass="62426">MMTQEFADEIIDGIRCSPKNSKNKSFAELQVQTEPYKVYHRGTQSKKYKFQNIQTDYLHQNETSNNIAFANANKQTEETKILSFLRRTEPVITKAIQMNINSKVFKHSNLGRLFNVNYITVRDTLVLNEAEEHKLSATGLSWSASGALLAISYGSLYHMDWCTHNGFAALWNVTSETLIPNTPKYKYVTNTCLMCIKFHPVVPSLLAGGTFTGDLVVWNLANSNDHQLANIGGIHGGHKDCINQICWISYSLEHDLRTSNSNNIILHTTIYRLLSSGSDGRIICWQIDLRYSGKVNCVKIFQIRNKDQGPLPISSHSSSLKNYTLLRSSLPESINNDKAVNITCLSLAKIDPEKFIVGTETGGILLCEINSVNWNETCKEFLNEHFQSPVKFSLARQDGPIYSVDWSKFYPNLILVSGFSRCIQLFSVLQRSSLISIDPNEGSILVAEFSSYLPNIFICITENNRILVYDLNSNVETNSINKHLDEEKLHDFQPEVLYTLIPQIDNGIHSRVISGKLNEKDSKLVATGNTDGIVNVWDFGNLTNELSSIVKHIQ</sequence>
<dbReference type="PROSITE" id="PS50082">
    <property type="entry name" value="WD_REPEATS_2"/>
    <property type="match status" value="1"/>
</dbReference>